<proteinExistence type="predicted"/>
<feature type="region of interest" description="Disordered" evidence="1">
    <location>
        <begin position="596"/>
        <end position="644"/>
    </location>
</feature>
<dbReference type="InterPro" id="IPR056866">
    <property type="entry name" value="Znf_WRKY19"/>
</dbReference>
<sequence length="935" mass="101334">MDPSRIKAYLQTTCSALGFDIGEVWWCKKQPSDGSIDSDSKKFVQLYTSKSYELHRSSLVSPLGESPSTDSEAHDVSKHVLSPQLVDAISSSTQVVWSTCTSTNGLLGRSDMKLHTAVGMPVAVDSSGNMCVVVMFGAGRMESNVERMEYLQSIFNFASDNMGGCMPLISNSEKEEELDKSSTSIVSSNCVSTEGITTHFISLRKSIRRTLSSNNLHNIEEDRGKGVEITHVHTLSAAPKDKFGIPMLPKSAEVDFEERGVPGMIKSEESSETGSQSPDSEVSDENPPPPSPPSPPSPVQNIDEYDYGLWTSILETPSFHPASSAPTSLTPSTRDRVEEFVTGFLGLSVFDACDVWVKTPAGLSQIFSMKCESAPDGFECFQVINRREGLKKWDGAIGRCYATGDPVWEIGEGEYDEERRGLLKKADVNTIMAVPVHSRVGGGPPDFVVAFYSRDVVEPISACLRFVQQAVKMVWSSEEGGLEDVNMVDVGEIAGDMERQKEFSKKRNIETVQALQGMEVTTSDQPRYKKEEWIVKSETTTAKNFVMQQAARQRLPHMMSSITERMYGSSSGMNLGLGGEAVLPQHIISEDDAFEGFEPSEGLDHSQSKRRKSGDNNTGGFPPFPSSFFQSPPPPTSSSAALDPLDATYHGSSSLNFTNSFTFDPGLNLDASYHGDPAYMTQTTYTTAPIMRDPNPPINYFGSNGIDQFNYDPKPAAAERKKPKATTRRRSNPKNSAGATKACRILGCEALAANRRPYCVKHSGSRQCEHPSGCGKCAQGSTRFCIAHGGGRRCTFIGCDKGARDKFFCAAHGGGKRCSIDGCSKSAVGGSAQCTSHGGGKRCKVQGCEKSAQSSTNFCVRHGGGKKCAHENGDGKRCDKVARGRTDYCASHGGGIRCKLENCNRVAIGKLQLCRSHGQQAPKLQGTFCLPLGTN</sequence>
<accession>A0A9W7F8Q1</accession>
<evidence type="ECO:0000313" key="3">
    <source>
        <dbReference type="EMBL" id="GMI07555.1"/>
    </source>
</evidence>
<dbReference type="Pfam" id="PF24906">
    <property type="entry name" value="Zf_WRKY19"/>
    <property type="match status" value="1"/>
</dbReference>
<gene>
    <name evidence="3" type="ORF">TrVE_jg1752</name>
</gene>
<feature type="compositionally biased region" description="Basic residues" evidence="1">
    <location>
        <begin position="721"/>
        <end position="732"/>
    </location>
</feature>
<keyword evidence="4" id="KW-1185">Reference proteome</keyword>
<dbReference type="PANTHER" id="PTHR31827">
    <property type="entry name" value="EMB|CAB89363.1"/>
    <property type="match status" value="1"/>
</dbReference>
<feature type="region of interest" description="Disordered" evidence="1">
    <location>
        <begin position="711"/>
        <end position="738"/>
    </location>
</feature>
<reference evidence="4" key="1">
    <citation type="journal article" date="2023" name="Commun. Biol.">
        <title>Genome analysis of Parmales, the sister group of diatoms, reveals the evolutionary specialization of diatoms from phago-mixotrophs to photoautotrophs.</title>
        <authorList>
            <person name="Ban H."/>
            <person name="Sato S."/>
            <person name="Yoshikawa S."/>
            <person name="Yamada K."/>
            <person name="Nakamura Y."/>
            <person name="Ichinomiya M."/>
            <person name="Sato N."/>
            <person name="Blanc-Mathieu R."/>
            <person name="Endo H."/>
            <person name="Kuwata A."/>
            <person name="Ogata H."/>
        </authorList>
    </citation>
    <scope>NUCLEOTIDE SEQUENCE [LARGE SCALE GENOMIC DNA]</scope>
    <source>
        <strain evidence="4">NIES 3699</strain>
    </source>
</reference>
<evidence type="ECO:0000259" key="2">
    <source>
        <dbReference type="Pfam" id="PF24906"/>
    </source>
</evidence>
<dbReference type="EMBL" id="BRXX01000366">
    <property type="protein sequence ID" value="GMI07555.1"/>
    <property type="molecule type" value="Genomic_DNA"/>
</dbReference>
<dbReference type="PANTHER" id="PTHR31827:SF1">
    <property type="entry name" value="EMB|CAB89363.1"/>
    <property type="match status" value="1"/>
</dbReference>
<dbReference type="AlphaFoldDB" id="A0A9W7F8Q1"/>
<feature type="region of interest" description="Disordered" evidence="1">
    <location>
        <begin position="264"/>
        <end position="302"/>
    </location>
</feature>
<feature type="compositionally biased region" description="Pro residues" evidence="1">
    <location>
        <begin position="286"/>
        <end position="298"/>
    </location>
</feature>
<comment type="caution">
    <text evidence="3">The sequence shown here is derived from an EMBL/GenBank/DDBJ whole genome shotgun (WGS) entry which is preliminary data.</text>
</comment>
<evidence type="ECO:0000313" key="4">
    <source>
        <dbReference type="Proteomes" id="UP001165160"/>
    </source>
</evidence>
<name>A0A9W7F8Q1_9STRA</name>
<protein>
    <recommendedName>
        <fullName evidence="2">WRKY19-like zinc finger domain-containing protein</fullName>
    </recommendedName>
</protein>
<evidence type="ECO:0000256" key="1">
    <source>
        <dbReference type="SAM" id="MobiDB-lite"/>
    </source>
</evidence>
<organism evidence="3 4">
    <name type="scientific">Triparma verrucosa</name>
    <dbReference type="NCBI Taxonomy" id="1606542"/>
    <lineage>
        <taxon>Eukaryota</taxon>
        <taxon>Sar</taxon>
        <taxon>Stramenopiles</taxon>
        <taxon>Ochrophyta</taxon>
        <taxon>Bolidophyceae</taxon>
        <taxon>Parmales</taxon>
        <taxon>Triparmaceae</taxon>
        <taxon>Triparma</taxon>
    </lineage>
</organism>
<feature type="domain" description="WRKY19-like zinc finger" evidence="2">
    <location>
        <begin position="840"/>
        <end position="864"/>
    </location>
</feature>
<dbReference type="Proteomes" id="UP001165160">
    <property type="component" value="Unassembled WGS sequence"/>
</dbReference>